<organism evidence="2 3">
    <name type="scientific">Bombella dulcis</name>
    <dbReference type="NCBI Taxonomy" id="2967339"/>
    <lineage>
        <taxon>Bacteria</taxon>
        <taxon>Pseudomonadati</taxon>
        <taxon>Pseudomonadota</taxon>
        <taxon>Alphaproteobacteria</taxon>
        <taxon>Acetobacterales</taxon>
        <taxon>Acetobacteraceae</taxon>
        <taxon>Bombella</taxon>
    </lineage>
</organism>
<reference evidence="2" key="1">
    <citation type="submission" date="2022-07" db="EMBL/GenBank/DDBJ databases">
        <title>Bombella genomes.</title>
        <authorList>
            <person name="Harer L."/>
            <person name="Styblova S."/>
            <person name="Ehrmann M."/>
        </authorList>
    </citation>
    <scope>NUCLEOTIDE SEQUENCE</scope>
    <source>
        <strain evidence="2">TMW 2.2559</strain>
    </source>
</reference>
<evidence type="ECO:0000256" key="1">
    <source>
        <dbReference type="SAM" id="MobiDB-lite"/>
    </source>
</evidence>
<feature type="region of interest" description="Disordered" evidence="1">
    <location>
        <begin position="1"/>
        <end position="51"/>
    </location>
</feature>
<protein>
    <submittedName>
        <fullName evidence="2">Uncharacterized protein</fullName>
    </submittedName>
</protein>
<feature type="compositionally biased region" description="Basic and acidic residues" evidence="1">
    <location>
        <begin position="18"/>
        <end position="38"/>
    </location>
</feature>
<sequence>MSDKKEPAANPVKAVQDVIRDMPADERHKAHERHHELLDEVSSDESENVAD</sequence>
<dbReference type="Proteomes" id="UP001165633">
    <property type="component" value="Unassembled WGS sequence"/>
</dbReference>
<name>A0ABT3WCU3_9PROT</name>
<dbReference type="EMBL" id="JANIDV010000005">
    <property type="protein sequence ID" value="MCX5616902.1"/>
    <property type="molecule type" value="Genomic_DNA"/>
</dbReference>
<evidence type="ECO:0000313" key="2">
    <source>
        <dbReference type="EMBL" id="MCX5616902.1"/>
    </source>
</evidence>
<comment type="caution">
    <text evidence="2">The sequence shown here is derived from an EMBL/GenBank/DDBJ whole genome shotgun (WGS) entry which is preliminary data.</text>
</comment>
<evidence type="ECO:0000313" key="3">
    <source>
        <dbReference type="Proteomes" id="UP001165633"/>
    </source>
</evidence>
<proteinExistence type="predicted"/>
<feature type="compositionally biased region" description="Acidic residues" evidence="1">
    <location>
        <begin position="39"/>
        <end position="51"/>
    </location>
</feature>
<accession>A0ABT3WCU3</accession>
<keyword evidence="3" id="KW-1185">Reference proteome</keyword>
<gene>
    <name evidence="2" type="ORF">NQF87_07965</name>
</gene>
<dbReference type="RefSeq" id="WP_266127876.1">
    <property type="nucleotide sequence ID" value="NZ_JANIDV010000005.1"/>
</dbReference>